<accession>A0A346XXI0</accession>
<dbReference type="SMART" id="SM00421">
    <property type="entry name" value="HTH_LUXR"/>
    <property type="match status" value="1"/>
</dbReference>
<evidence type="ECO:0000259" key="1">
    <source>
        <dbReference type="SMART" id="SM00421"/>
    </source>
</evidence>
<dbReference type="InterPro" id="IPR027417">
    <property type="entry name" value="P-loop_NTPase"/>
</dbReference>
<feature type="domain" description="HTH luxR-type" evidence="1">
    <location>
        <begin position="755"/>
        <end position="812"/>
    </location>
</feature>
<dbReference type="InterPro" id="IPR036388">
    <property type="entry name" value="WH-like_DNA-bd_sf"/>
</dbReference>
<dbReference type="AlphaFoldDB" id="A0A346XXI0"/>
<dbReference type="Gene3D" id="3.40.50.300">
    <property type="entry name" value="P-loop containing nucleotide triphosphate hydrolases"/>
    <property type="match status" value="1"/>
</dbReference>
<dbReference type="Pfam" id="PF00196">
    <property type="entry name" value="GerE"/>
    <property type="match status" value="1"/>
</dbReference>
<evidence type="ECO:0000313" key="2">
    <source>
        <dbReference type="EMBL" id="AXV06927.1"/>
    </source>
</evidence>
<dbReference type="KEGG" id="euz:DVS28_a2245"/>
<dbReference type="EMBL" id="CP031165">
    <property type="protein sequence ID" value="AXV06927.1"/>
    <property type="molecule type" value="Genomic_DNA"/>
</dbReference>
<dbReference type="Gene3D" id="1.10.10.10">
    <property type="entry name" value="Winged helix-like DNA-binding domain superfamily/Winged helix DNA-binding domain"/>
    <property type="match status" value="1"/>
</dbReference>
<dbReference type="RefSeq" id="WP_114591504.1">
    <property type="nucleotide sequence ID" value="NZ_CP031165.1"/>
</dbReference>
<dbReference type="GO" id="GO:0003677">
    <property type="term" value="F:DNA binding"/>
    <property type="evidence" value="ECO:0007669"/>
    <property type="project" value="InterPro"/>
</dbReference>
<dbReference type="GO" id="GO:0006355">
    <property type="term" value="P:regulation of DNA-templated transcription"/>
    <property type="evidence" value="ECO:0007669"/>
    <property type="project" value="InterPro"/>
</dbReference>
<evidence type="ECO:0000313" key="3">
    <source>
        <dbReference type="Proteomes" id="UP000264006"/>
    </source>
</evidence>
<sequence length="820" mass="84920">MQGREQELGTALEALAAGGSVLLVGRPGVGTTTVARAAADAVDADTVVVTGSPRLTDHPLAAAGIGGLVAPSTFADPAARVSMALRGLESRSEHTSLVVLVEGWPQLDPWTARLLVEGVRRRVIRLVVAAALDTPLGELGPLLADDTLARVQVPPLGDERLAALAPTGTAPDLVQRALAVADGAPLWFLHALRTGWFGGDAPMPAVLREIIDGQIGALPAGLDEVLETVAVAGAIAPAALVRIGTPDAVRRAVEGELLLDVEGLLTVRNRFLQHRLLERASLHRTAVLGRLRQAAEDTGTPLPLLLASETDALPPPDADALESLVEQLPHDVLDVLAAAPRPLDDDLALVAARATLATGDIDGSVAELNRLVSAAVTPAVVTDAAMLLALLHAHLLGDVPAARACIDRALGLVADVDLARRLSARVVTLVGYGHDLDAVEVPEADGADSPRTALEVGKAQGVAVMVRQGWLPHETADRLDHLLSAAGAAASERWETLAAVHWSTFFVDGPAAALALDEREMAMAAGSRDAATTAAWWSLAAGMLVAAGHPRTGGALARRAAAALQPVDRYDLRPFALAYAALAAVHTGDAAAGPTLLAEARAAAAPTNELARSTIDVVAVEVASALGHELEEALASRLARYERLGRPQVVWALAACGVASNSHGHTRCENVDTMLPAPAPSGDADRWPALVRRVRLGPPADALGAARELAAAGMIGPAAAALRARRAGDLSERLDAQHLGNALDEVALPGLPAIAGPASPRQLEMGRLAAAGASDQRIADTMTLSRRTVSNTLSRLYRALDLDGRPALAELLALVELWRP</sequence>
<proteinExistence type="predicted"/>
<organism evidence="2 3">
    <name type="scientific">Euzebya pacifica</name>
    <dbReference type="NCBI Taxonomy" id="1608957"/>
    <lineage>
        <taxon>Bacteria</taxon>
        <taxon>Bacillati</taxon>
        <taxon>Actinomycetota</taxon>
        <taxon>Nitriliruptoria</taxon>
        <taxon>Euzebyales</taxon>
    </lineage>
</organism>
<dbReference type="SUPFAM" id="SSF46894">
    <property type="entry name" value="C-terminal effector domain of the bipartite response regulators"/>
    <property type="match status" value="1"/>
</dbReference>
<dbReference type="SUPFAM" id="SSF52540">
    <property type="entry name" value="P-loop containing nucleoside triphosphate hydrolases"/>
    <property type="match status" value="2"/>
</dbReference>
<protein>
    <submittedName>
        <fullName evidence="2">Putative transcriptional regulator</fullName>
    </submittedName>
</protein>
<reference evidence="2 3" key="1">
    <citation type="submission" date="2018-09" db="EMBL/GenBank/DDBJ databases">
        <title>Complete genome sequence of Euzebya sp. DY32-46 isolated from seawater of Pacific Ocean.</title>
        <authorList>
            <person name="Xu L."/>
            <person name="Wu Y.-H."/>
            <person name="Xu X.-W."/>
        </authorList>
    </citation>
    <scope>NUCLEOTIDE SEQUENCE [LARGE SCALE GENOMIC DNA]</scope>
    <source>
        <strain evidence="2 3">DY32-46</strain>
    </source>
</reference>
<gene>
    <name evidence="2" type="ORF">DVS28_a2245</name>
</gene>
<dbReference type="OrthoDB" id="3197423at2"/>
<dbReference type="InterPro" id="IPR010916">
    <property type="entry name" value="TonB_box_CS"/>
</dbReference>
<name>A0A346XXI0_9ACTN</name>
<keyword evidence="3" id="KW-1185">Reference proteome</keyword>
<dbReference type="PROSITE" id="PS00430">
    <property type="entry name" value="TONB_DEPENDENT_REC_1"/>
    <property type="match status" value="1"/>
</dbReference>
<dbReference type="InterPro" id="IPR000792">
    <property type="entry name" value="Tscrpt_reg_LuxR_C"/>
</dbReference>
<dbReference type="InterPro" id="IPR016032">
    <property type="entry name" value="Sig_transdc_resp-reg_C-effctor"/>
</dbReference>
<dbReference type="Proteomes" id="UP000264006">
    <property type="component" value="Chromosome"/>
</dbReference>